<organism evidence="2 3">
    <name type="scientific">Serinicoccus hydrothermalis</name>
    <dbReference type="NCBI Taxonomy" id="1758689"/>
    <lineage>
        <taxon>Bacteria</taxon>
        <taxon>Bacillati</taxon>
        <taxon>Actinomycetota</taxon>
        <taxon>Actinomycetes</taxon>
        <taxon>Micrococcales</taxon>
        <taxon>Ornithinimicrobiaceae</taxon>
        <taxon>Serinicoccus</taxon>
    </lineage>
</organism>
<evidence type="ECO:0000313" key="2">
    <source>
        <dbReference type="EMBL" id="ANS78152.1"/>
    </source>
</evidence>
<sequence length="223" mass="23372">MPGADPAGRQRLDHLVHAVPDLDEAISRLRGSTGVTAARGGSHPGMGTRNALVVLRGGGVGRAYLELLAPDPEQEPVPPEATMLGLGHLLEGGTFAPRLHAWAVRPDDLDRTLALGRDAGLEVGAPAPASRRTQGGTELSWRLAVPRPLGLGGVQPFLIDWGEAHPTDDDLPELDLLDLTLHHPEPARAREVLALLGADHPVEAGPEPALRAVVAGPDGRLVL</sequence>
<keyword evidence="3" id="KW-1185">Reference proteome</keyword>
<evidence type="ECO:0000259" key="1">
    <source>
        <dbReference type="Pfam" id="PF13468"/>
    </source>
</evidence>
<gene>
    <name evidence="2" type="ORF">SGUI_0756</name>
</gene>
<dbReference type="EMBL" id="CP014989">
    <property type="protein sequence ID" value="ANS78152.1"/>
    <property type="molecule type" value="Genomic_DNA"/>
</dbReference>
<dbReference type="PANTHER" id="PTHR40265:SF1">
    <property type="entry name" value="GLYOXALASE-LIKE DOMAIN-CONTAINING PROTEIN"/>
    <property type="match status" value="1"/>
</dbReference>
<dbReference type="InterPro" id="IPR029068">
    <property type="entry name" value="Glyas_Bleomycin-R_OHBP_Dase"/>
</dbReference>
<protein>
    <recommendedName>
        <fullName evidence="1">Glyoxalase-like domain-containing protein</fullName>
    </recommendedName>
</protein>
<accession>A0A1B1N9P0</accession>
<dbReference type="Proteomes" id="UP000092482">
    <property type="component" value="Chromosome"/>
</dbReference>
<dbReference type="SUPFAM" id="SSF54593">
    <property type="entry name" value="Glyoxalase/Bleomycin resistance protein/Dihydroxybiphenyl dioxygenase"/>
    <property type="match status" value="1"/>
</dbReference>
<name>A0A1B1N9P0_9MICO</name>
<evidence type="ECO:0000313" key="3">
    <source>
        <dbReference type="Proteomes" id="UP000092482"/>
    </source>
</evidence>
<dbReference type="AlphaFoldDB" id="A0A1B1N9P0"/>
<dbReference type="PANTHER" id="PTHR40265">
    <property type="entry name" value="BLL2707 PROTEIN"/>
    <property type="match status" value="1"/>
</dbReference>
<dbReference type="Pfam" id="PF13468">
    <property type="entry name" value="Glyoxalase_3"/>
    <property type="match status" value="1"/>
</dbReference>
<proteinExistence type="predicted"/>
<reference evidence="2 3" key="1">
    <citation type="submission" date="2016-03" db="EMBL/GenBank/DDBJ databases">
        <title>Shallow-sea hydrothermal system.</title>
        <authorList>
            <person name="Tang K."/>
        </authorList>
    </citation>
    <scope>NUCLEOTIDE SEQUENCE [LARGE SCALE GENOMIC DNA]</scope>
    <source>
        <strain evidence="2 3">JLT9</strain>
    </source>
</reference>
<dbReference type="RefSeq" id="WP_083190478.1">
    <property type="nucleotide sequence ID" value="NZ_CP014989.1"/>
</dbReference>
<dbReference type="OrthoDB" id="3227561at2"/>
<feature type="domain" description="Glyoxalase-like" evidence="1">
    <location>
        <begin position="12"/>
        <end position="194"/>
    </location>
</feature>
<dbReference type="InterPro" id="IPR025870">
    <property type="entry name" value="Glyoxalase-like_dom"/>
</dbReference>
<dbReference type="STRING" id="1758689.SGUI_0756"/>
<dbReference type="Gene3D" id="3.10.180.10">
    <property type="entry name" value="2,3-Dihydroxybiphenyl 1,2-Dioxygenase, domain 1"/>
    <property type="match status" value="1"/>
</dbReference>
<dbReference type="KEGG" id="serj:SGUI_0756"/>